<name>A0A814QMN6_9BILA</name>
<dbReference type="Proteomes" id="UP000663823">
    <property type="component" value="Unassembled WGS sequence"/>
</dbReference>
<feature type="transmembrane region" description="Helical" evidence="5">
    <location>
        <begin position="294"/>
        <end position="313"/>
    </location>
</feature>
<dbReference type="Proteomes" id="UP000663882">
    <property type="component" value="Unassembled WGS sequence"/>
</dbReference>
<sequence length="501" mass="58047">MARMQESHDDVDEENILSRNNLSLCKANYFETCWCKLNSTEPVTCPYLLRYVVSSSNSSYFCVYHTIRKVIECFNSTSIFSKIDSISIIYIYLTIFIFTIGFIGNGLSIIILFNKKLRCLGVYRNLTILCTLNIFYLLAISIRHINTYNRDLRHISPQLCRLHTFIVAFTGHLCSWQLVSTSIQRVYALLSLDSHRTKSWTPTLVILIICIILPLFIFDAQILFNYGILYKHHMCDDRSTEQSKQFQRATNNPINNIKSLKNISIIYHKKFFLTQTSKPIQCTVCFLWNIIDTFIYAIIPFLIILTSSIIIIIKINERRRSMVNIGGKCHTNRRILSAQDNSSILLIVINCLFLIMTGPFNISLIIQSISNYFFSKSLSIKFFLQLNQCLRLLQNSYHALSFIFYCVIGKKFRSSAWSLCQSVCCKSFSVAFRKRRSQTSIILRYFTRKRFKSIVTTRSTSTNDDNINISNSSNINLNIRKPCTTYGSTQKRGKIFKTTVQ</sequence>
<dbReference type="EMBL" id="CAJOAX010003836">
    <property type="protein sequence ID" value="CAF3875606.1"/>
    <property type="molecule type" value="Genomic_DNA"/>
</dbReference>
<dbReference type="GO" id="GO:0016020">
    <property type="term" value="C:membrane"/>
    <property type="evidence" value="ECO:0007669"/>
    <property type="project" value="UniProtKB-SubCell"/>
</dbReference>
<dbReference type="PROSITE" id="PS50262">
    <property type="entry name" value="G_PROTEIN_RECEP_F1_2"/>
    <property type="match status" value="1"/>
</dbReference>
<dbReference type="PANTHER" id="PTHR46641">
    <property type="entry name" value="FMRFAMIDE RECEPTOR-RELATED"/>
    <property type="match status" value="1"/>
</dbReference>
<evidence type="ECO:0000313" key="7">
    <source>
        <dbReference type="EMBL" id="CAF1121874.1"/>
    </source>
</evidence>
<feature type="domain" description="G-protein coupled receptors family 1 profile" evidence="6">
    <location>
        <begin position="104"/>
        <end position="405"/>
    </location>
</feature>
<dbReference type="EMBL" id="CAJNOO010001249">
    <property type="protein sequence ID" value="CAF1121874.1"/>
    <property type="molecule type" value="Genomic_DNA"/>
</dbReference>
<accession>A0A814QMN6</accession>
<keyword evidence="3 5" id="KW-1133">Transmembrane helix</keyword>
<feature type="transmembrane region" description="Helical" evidence="5">
    <location>
        <begin position="125"/>
        <end position="142"/>
    </location>
</feature>
<evidence type="ECO:0000256" key="1">
    <source>
        <dbReference type="ARBA" id="ARBA00004370"/>
    </source>
</evidence>
<dbReference type="InterPro" id="IPR052954">
    <property type="entry name" value="GPCR-Ligand_Int"/>
</dbReference>
<dbReference type="OrthoDB" id="10058999at2759"/>
<feature type="transmembrane region" description="Helical" evidence="5">
    <location>
        <begin position="89"/>
        <end position="113"/>
    </location>
</feature>
<evidence type="ECO:0000256" key="4">
    <source>
        <dbReference type="ARBA" id="ARBA00023136"/>
    </source>
</evidence>
<dbReference type="InterPro" id="IPR017452">
    <property type="entry name" value="GPCR_Rhodpsn_7TM"/>
</dbReference>
<feature type="transmembrane region" description="Helical" evidence="5">
    <location>
        <begin position="343"/>
        <end position="366"/>
    </location>
</feature>
<feature type="transmembrane region" description="Helical" evidence="5">
    <location>
        <begin position="204"/>
        <end position="224"/>
    </location>
</feature>
<dbReference type="Gene3D" id="1.20.1070.10">
    <property type="entry name" value="Rhodopsin 7-helix transmembrane proteins"/>
    <property type="match status" value="1"/>
</dbReference>
<reference evidence="7" key="1">
    <citation type="submission" date="2021-02" db="EMBL/GenBank/DDBJ databases">
        <authorList>
            <person name="Nowell W R."/>
        </authorList>
    </citation>
    <scope>NUCLEOTIDE SEQUENCE</scope>
</reference>
<gene>
    <name evidence="8" type="ORF">OTI717_LOCUS22473</name>
    <name evidence="7" type="ORF">RFH988_LOCUS20396</name>
</gene>
<evidence type="ECO:0000313" key="9">
    <source>
        <dbReference type="Proteomes" id="UP000663882"/>
    </source>
</evidence>
<proteinExistence type="predicted"/>
<evidence type="ECO:0000256" key="2">
    <source>
        <dbReference type="ARBA" id="ARBA00022692"/>
    </source>
</evidence>
<organism evidence="7 9">
    <name type="scientific">Rotaria sordida</name>
    <dbReference type="NCBI Taxonomy" id="392033"/>
    <lineage>
        <taxon>Eukaryota</taxon>
        <taxon>Metazoa</taxon>
        <taxon>Spiralia</taxon>
        <taxon>Gnathifera</taxon>
        <taxon>Rotifera</taxon>
        <taxon>Eurotatoria</taxon>
        <taxon>Bdelloidea</taxon>
        <taxon>Philodinida</taxon>
        <taxon>Philodinidae</taxon>
        <taxon>Rotaria</taxon>
    </lineage>
</organism>
<keyword evidence="4 5" id="KW-0472">Membrane</keyword>
<dbReference type="AlphaFoldDB" id="A0A814QMN6"/>
<evidence type="ECO:0000256" key="3">
    <source>
        <dbReference type="ARBA" id="ARBA00022989"/>
    </source>
</evidence>
<comment type="caution">
    <text evidence="7">The sequence shown here is derived from an EMBL/GenBank/DDBJ whole genome shotgun (WGS) entry which is preliminary data.</text>
</comment>
<evidence type="ECO:0000256" key="5">
    <source>
        <dbReference type="SAM" id="Phobius"/>
    </source>
</evidence>
<evidence type="ECO:0000313" key="8">
    <source>
        <dbReference type="EMBL" id="CAF3875606.1"/>
    </source>
</evidence>
<comment type="subcellular location">
    <subcellularLocation>
        <location evidence="1">Membrane</location>
    </subcellularLocation>
</comment>
<keyword evidence="2 5" id="KW-0812">Transmembrane</keyword>
<dbReference type="SUPFAM" id="SSF81321">
    <property type="entry name" value="Family A G protein-coupled receptor-like"/>
    <property type="match status" value="1"/>
</dbReference>
<evidence type="ECO:0000259" key="6">
    <source>
        <dbReference type="PROSITE" id="PS50262"/>
    </source>
</evidence>
<protein>
    <recommendedName>
        <fullName evidence="6">G-protein coupled receptors family 1 profile domain-containing protein</fullName>
    </recommendedName>
</protein>